<dbReference type="RefSeq" id="WP_126626916.1">
    <property type="nucleotide sequence ID" value="NZ_BIFT01000001.1"/>
</dbReference>
<feature type="domain" description="Peptidase C51" evidence="2">
    <location>
        <begin position="183"/>
        <end position="311"/>
    </location>
</feature>
<evidence type="ECO:0000313" key="3">
    <source>
        <dbReference type="EMBL" id="GCE26464.1"/>
    </source>
</evidence>
<dbReference type="InterPro" id="IPR007921">
    <property type="entry name" value="CHAP_dom"/>
</dbReference>
<dbReference type="SUPFAM" id="SSF54001">
    <property type="entry name" value="Cysteine proteinases"/>
    <property type="match status" value="1"/>
</dbReference>
<evidence type="ECO:0000259" key="2">
    <source>
        <dbReference type="PROSITE" id="PS50911"/>
    </source>
</evidence>
<dbReference type="Pfam" id="PF05257">
    <property type="entry name" value="CHAP"/>
    <property type="match status" value="1"/>
</dbReference>
<evidence type="ECO:0000256" key="1">
    <source>
        <dbReference type="SAM" id="Phobius"/>
    </source>
</evidence>
<keyword evidence="4" id="KW-1185">Reference proteome</keyword>
<feature type="transmembrane region" description="Helical" evidence="1">
    <location>
        <begin position="108"/>
        <end position="129"/>
    </location>
</feature>
<reference evidence="4" key="1">
    <citation type="submission" date="2018-12" db="EMBL/GenBank/DDBJ databases">
        <title>Tengunoibacter tsumagoiensis gen. nov., sp. nov., Dictyobacter kobayashii sp. nov., D. alpinus sp. nov., and D. joshuensis sp. nov. and description of Dictyobacteraceae fam. nov. within the order Ktedonobacterales isolated from Tengu-no-mugimeshi.</title>
        <authorList>
            <person name="Wang C.M."/>
            <person name="Zheng Y."/>
            <person name="Sakai Y."/>
            <person name="Toyoda A."/>
            <person name="Minakuchi Y."/>
            <person name="Abe K."/>
            <person name="Yokota A."/>
            <person name="Yabe S."/>
        </authorList>
    </citation>
    <scope>NUCLEOTIDE SEQUENCE [LARGE SCALE GENOMIC DNA]</scope>
    <source>
        <strain evidence="4">Uno16</strain>
    </source>
</reference>
<accession>A0A402B540</accession>
<dbReference type="OrthoDB" id="156610at2"/>
<dbReference type="Gene3D" id="3.90.1720.10">
    <property type="entry name" value="endopeptidase domain like (from Nostoc punctiforme)"/>
    <property type="match status" value="1"/>
</dbReference>
<protein>
    <recommendedName>
        <fullName evidence="2">Peptidase C51 domain-containing protein</fullName>
    </recommendedName>
</protein>
<keyword evidence="1" id="KW-0812">Transmembrane</keyword>
<sequence>MSLQKRHKFVRFNAQENEARVGDIFSQQPAIQHPTSPDTSPIQAVPPSAAKIASPGASDIQTGEIQLALLSTPSPKDGHTTNRLPIVIPGNGTKNMPALRPRQKKGPLVHVSIGVLIIAMITGTLLAFMQSVDSNGKSTGLSIFQPGVGMKVTKKNETALISAQAATATAVMQDGFGQPISVDIQPPAASKDFVPDASFVNNYLMGQCTYWADFRYHQLTGYAIPWMYDAKGWAYGASQSPGWVVSPTPKVPSIIVLQPGTQGAGLQFGHVAIVERINPDGTLYTSAWNVVGPGILTYMTYHITPGVSFVWHS</sequence>
<comment type="caution">
    <text evidence="3">The sequence shown here is derived from an EMBL/GenBank/DDBJ whole genome shotgun (WGS) entry which is preliminary data.</text>
</comment>
<proteinExistence type="predicted"/>
<keyword evidence="1" id="KW-1133">Transmembrane helix</keyword>
<dbReference type="PROSITE" id="PS50911">
    <property type="entry name" value="CHAP"/>
    <property type="match status" value="1"/>
</dbReference>
<dbReference type="EMBL" id="BIFT01000001">
    <property type="protein sequence ID" value="GCE26464.1"/>
    <property type="molecule type" value="Genomic_DNA"/>
</dbReference>
<dbReference type="Proteomes" id="UP000287171">
    <property type="component" value="Unassembled WGS sequence"/>
</dbReference>
<keyword evidence="1" id="KW-0472">Membrane</keyword>
<dbReference type="InterPro" id="IPR038765">
    <property type="entry name" value="Papain-like_cys_pep_sf"/>
</dbReference>
<evidence type="ECO:0000313" key="4">
    <source>
        <dbReference type="Proteomes" id="UP000287171"/>
    </source>
</evidence>
<organism evidence="3 4">
    <name type="scientific">Dictyobacter alpinus</name>
    <dbReference type="NCBI Taxonomy" id="2014873"/>
    <lineage>
        <taxon>Bacteria</taxon>
        <taxon>Bacillati</taxon>
        <taxon>Chloroflexota</taxon>
        <taxon>Ktedonobacteria</taxon>
        <taxon>Ktedonobacterales</taxon>
        <taxon>Dictyobacteraceae</taxon>
        <taxon>Dictyobacter</taxon>
    </lineage>
</organism>
<gene>
    <name evidence="3" type="ORF">KDA_19480</name>
</gene>
<name>A0A402B540_9CHLR</name>
<dbReference type="AlphaFoldDB" id="A0A402B540"/>